<gene>
    <name evidence="1" type="ORF">EFQ99_28715</name>
</gene>
<dbReference type="EMBL" id="RJTH01000014">
    <property type="protein sequence ID" value="RUM20614.1"/>
    <property type="molecule type" value="Genomic_DNA"/>
</dbReference>
<comment type="caution">
    <text evidence="1">The sequence shown here is derived from an EMBL/GenBank/DDBJ whole genome shotgun (WGS) entry which is preliminary data.</text>
</comment>
<dbReference type="RefSeq" id="WP_126924534.1">
    <property type="nucleotide sequence ID" value="NZ_ML133698.1"/>
</dbReference>
<keyword evidence="2" id="KW-1185">Reference proteome</keyword>
<dbReference type="Gene3D" id="6.10.250.730">
    <property type="match status" value="1"/>
</dbReference>
<dbReference type="Proteomes" id="UP000278823">
    <property type="component" value="Unassembled WGS sequence"/>
</dbReference>
<dbReference type="AlphaFoldDB" id="A0A3S0T8J7"/>
<organism evidence="1 2">
    <name type="scientific">Rhizobium vallis</name>
    <dbReference type="NCBI Taxonomy" id="634290"/>
    <lineage>
        <taxon>Bacteria</taxon>
        <taxon>Pseudomonadati</taxon>
        <taxon>Pseudomonadota</taxon>
        <taxon>Alphaproteobacteria</taxon>
        <taxon>Hyphomicrobiales</taxon>
        <taxon>Rhizobiaceae</taxon>
        <taxon>Rhizobium/Agrobacterium group</taxon>
        <taxon>Rhizobium</taxon>
    </lineage>
</organism>
<reference evidence="2" key="1">
    <citation type="submission" date="2018-11" db="EMBL/GenBank/DDBJ databases">
        <title>Rhizobium chutanense sp. nov., isolated from root nodules of Phaseolus vulgaris in China.</title>
        <authorList>
            <person name="Huo Y."/>
        </authorList>
    </citation>
    <scope>NUCLEOTIDE SEQUENCE [LARGE SCALE GENOMIC DNA]</scope>
    <source>
        <strain evidence="2">CCBAU 65647</strain>
    </source>
</reference>
<protein>
    <submittedName>
        <fullName evidence="1">DUF982 domain-containing protein</fullName>
    </submittedName>
</protein>
<proteinExistence type="predicted"/>
<evidence type="ECO:0000313" key="2">
    <source>
        <dbReference type="Proteomes" id="UP000278823"/>
    </source>
</evidence>
<accession>A0A3S0T8J7</accession>
<sequence>MANVIEVDFKLVWRYPVFIRTGESEEQCIGGPDAALEALNHRWSSMRGGGYFEAKRRCVDALRRRGSAELARQRFIKAAIAAGVLA</sequence>
<evidence type="ECO:0000313" key="1">
    <source>
        <dbReference type="EMBL" id="RUM20614.1"/>
    </source>
</evidence>
<dbReference type="Pfam" id="PF06169">
    <property type="entry name" value="DUF982"/>
    <property type="match status" value="1"/>
</dbReference>
<dbReference type="OrthoDB" id="8420443at2"/>
<name>A0A3S0T8J7_9HYPH</name>
<dbReference type="InterPro" id="IPR010385">
    <property type="entry name" value="DUF982"/>
</dbReference>